<dbReference type="AlphaFoldDB" id="A0AA37WQC1"/>
<keyword evidence="2" id="KW-1185">Reference proteome</keyword>
<comment type="caution">
    <text evidence="1">The sequence shown here is derived from an EMBL/GenBank/DDBJ whole genome shotgun (WGS) entry which is preliminary data.</text>
</comment>
<dbReference type="Proteomes" id="UP001156870">
    <property type="component" value="Unassembled WGS sequence"/>
</dbReference>
<dbReference type="EMBL" id="BSPD01000065">
    <property type="protein sequence ID" value="GLS27022.1"/>
    <property type="molecule type" value="Genomic_DNA"/>
</dbReference>
<protein>
    <submittedName>
        <fullName evidence="1">Uncharacterized protein</fullName>
    </submittedName>
</protein>
<reference evidence="1 2" key="1">
    <citation type="journal article" date="2014" name="Int. J. Syst. Evol. Microbiol.">
        <title>Complete genome sequence of Corynebacterium casei LMG S-19264T (=DSM 44701T), isolated from a smear-ripened cheese.</title>
        <authorList>
            <consortium name="US DOE Joint Genome Institute (JGI-PGF)"/>
            <person name="Walter F."/>
            <person name="Albersmeier A."/>
            <person name="Kalinowski J."/>
            <person name="Ruckert C."/>
        </authorList>
    </citation>
    <scope>NUCLEOTIDE SEQUENCE [LARGE SCALE GENOMIC DNA]</scope>
    <source>
        <strain evidence="1 2">NBRC 110095</strain>
    </source>
</reference>
<evidence type="ECO:0000313" key="1">
    <source>
        <dbReference type="EMBL" id="GLS27022.1"/>
    </source>
</evidence>
<dbReference type="InterPro" id="IPR020353">
    <property type="entry name" value="Toxin_YafO"/>
</dbReference>
<name>A0AA37WQC1_9GAMM</name>
<sequence>MHPTIGLTLQEKKNYLQANRKWSLRTVQFKRTSDTALIYCYGWSNPTHYLLIAVIEDAHRKANNTLFMGTSINSFF</sequence>
<proteinExistence type="predicted"/>
<evidence type="ECO:0000313" key="2">
    <source>
        <dbReference type="Proteomes" id="UP001156870"/>
    </source>
</evidence>
<accession>A0AA37WQC1</accession>
<dbReference type="Pfam" id="PF13957">
    <property type="entry name" value="YafO_toxin"/>
    <property type="match status" value="1"/>
</dbReference>
<gene>
    <name evidence="1" type="ORF">GCM10007877_27410</name>
</gene>
<dbReference type="RefSeq" id="WP_416053928.1">
    <property type="nucleotide sequence ID" value="NZ_BSPD01000065.1"/>
</dbReference>
<organism evidence="1 2">
    <name type="scientific">Marinibactrum halimedae</name>
    <dbReference type="NCBI Taxonomy" id="1444977"/>
    <lineage>
        <taxon>Bacteria</taxon>
        <taxon>Pseudomonadati</taxon>
        <taxon>Pseudomonadota</taxon>
        <taxon>Gammaproteobacteria</taxon>
        <taxon>Cellvibrionales</taxon>
        <taxon>Cellvibrionaceae</taxon>
        <taxon>Marinibactrum</taxon>
    </lineage>
</organism>